<feature type="region of interest" description="Disordered" evidence="1">
    <location>
        <begin position="76"/>
        <end position="95"/>
    </location>
</feature>
<evidence type="ECO:0000313" key="2">
    <source>
        <dbReference type="EMBL" id="QJR04191.1"/>
    </source>
</evidence>
<protein>
    <submittedName>
        <fullName evidence="2">Uncharacterized protein</fullName>
    </submittedName>
</protein>
<organism evidence="2 3">
    <name type="scientific">Sphingobium yanoikuyae</name>
    <name type="common">Sphingomonas yanoikuyae</name>
    <dbReference type="NCBI Taxonomy" id="13690"/>
    <lineage>
        <taxon>Bacteria</taxon>
        <taxon>Pseudomonadati</taxon>
        <taxon>Pseudomonadota</taxon>
        <taxon>Alphaproteobacteria</taxon>
        <taxon>Sphingomonadales</taxon>
        <taxon>Sphingomonadaceae</taxon>
        <taxon>Sphingobium</taxon>
    </lineage>
</organism>
<dbReference type="AlphaFoldDB" id="A0A6M4GAL5"/>
<reference evidence="2 3" key="1">
    <citation type="submission" date="2020-04" db="EMBL/GenBank/DDBJ databases">
        <title>The Whole Genome Analysis of High salt-tolerant Sphingobium yanoikuyae YC-XJ2 with Aryl organophosphorus flame retardants (aryl-OPFRs)-degrading capacity and characteristics of Related phosphotriesterase.</title>
        <authorList>
            <person name="Li X."/>
        </authorList>
    </citation>
    <scope>NUCLEOTIDE SEQUENCE [LARGE SCALE GENOMIC DNA]</scope>
    <source>
        <strain evidence="2 3">YC-XJ2</strain>
    </source>
</reference>
<accession>A0A6M4GAL5</accession>
<evidence type="ECO:0000256" key="1">
    <source>
        <dbReference type="SAM" id="MobiDB-lite"/>
    </source>
</evidence>
<dbReference type="Proteomes" id="UP000502611">
    <property type="component" value="Chromosome"/>
</dbReference>
<proteinExistence type="predicted"/>
<evidence type="ECO:0000313" key="3">
    <source>
        <dbReference type="Proteomes" id="UP000502611"/>
    </source>
</evidence>
<dbReference type="EMBL" id="CP053021">
    <property type="protein sequence ID" value="QJR04191.1"/>
    <property type="molecule type" value="Genomic_DNA"/>
</dbReference>
<name>A0A6M4GAL5_SPHYA</name>
<sequence>MPFSIEHQKNTPLGIATSHALDRHAVAVQAAARTGQPPVHIIAPDLEIHLGSQKTNALVGRMIREWLGPAFKVKGRKKWPRQHGTESGAVYAPVA</sequence>
<gene>
    <name evidence="2" type="ORF">HH800_19525</name>
</gene>
<dbReference type="RefSeq" id="WP_169862021.1">
    <property type="nucleotide sequence ID" value="NZ_CP053021.1"/>
</dbReference>